<dbReference type="GO" id="GO:0016020">
    <property type="term" value="C:membrane"/>
    <property type="evidence" value="ECO:0007669"/>
    <property type="project" value="TreeGrafter"/>
</dbReference>
<dbReference type="OMA" id="DENIVHF"/>
<dbReference type="GO" id="GO:0005829">
    <property type="term" value="C:cytosol"/>
    <property type="evidence" value="ECO:0007669"/>
    <property type="project" value="GOC"/>
</dbReference>
<evidence type="ECO:0000313" key="4">
    <source>
        <dbReference type="Proteomes" id="UP000887565"/>
    </source>
</evidence>
<sequence>MVVKSSETRDWLGCIEPKSVRAVMKRIVEDLITIDWTVGQFFEEGKRVDKSSESSRRTSGLQSFGQSSTLKPLSKFSTSQIAGSPREFADTTLSSTLGKLWTEKVEYFSSVQFNRLSVTSGVVKICLKTLLESVRLKTFGKFGLQQMQVDCRYLQTLLWRFVQDEKLVDTLLDEILSSTLNRCIEVQLMEPSVIELICEVT</sequence>
<comment type="function">
    <text evidence="3">Acts as component of the GARP complex that is involved in retrograde transport from early and late endosomes to the trans-Golgi network (TGN).</text>
</comment>
<dbReference type="GO" id="GO:1990745">
    <property type="term" value="C:EARP complex"/>
    <property type="evidence" value="ECO:0007669"/>
    <property type="project" value="TreeGrafter"/>
</dbReference>
<dbReference type="GO" id="GO:0015031">
    <property type="term" value="P:protein transport"/>
    <property type="evidence" value="ECO:0007669"/>
    <property type="project" value="UniProtKB-UniRule"/>
</dbReference>
<organism evidence="4 5">
    <name type="scientific">Romanomermis culicivorax</name>
    <name type="common">Nematode worm</name>
    <dbReference type="NCBI Taxonomy" id="13658"/>
    <lineage>
        <taxon>Eukaryota</taxon>
        <taxon>Metazoa</taxon>
        <taxon>Ecdysozoa</taxon>
        <taxon>Nematoda</taxon>
        <taxon>Enoplea</taxon>
        <taxon>Dorylaimia</taxon>
        <taxon>Mermithida</taxon>
        <taxon>Mermithoidea</taxon>
        <taxon>Mermithidae</taxon>
        <taxon>Romanomermis</taxon>
    </lineage>
</organism>
<evidence type="ECO:0000256" key="3">
    <source>
        <dbReference type="RuleBase" id="RU368010"/>
    </source>
</evidence>
<accession>A0A915JVH3</accession>
<dbReference type="InterPro" id="IPR014812">
    <property type="entry name" value="Vps51"/>
</dbReference>
<keyword evidence="3" id="KW-0653">Protein transport</keyword>
<protein>
    <recommendedName>
        <fullName evidence="2 3">Vacuolar protein sorting-associated protein 51 homolog</fullName>
    </recommendedName>
</protein>
<dbReference type="GO" id="GO:0042147">
    <property type="term" value="P:retrograde transport, endosome to Golgi"/>
    <property type="evidence" value="ECO:0007669"/>
    <property type="project" value="UniProtKB-UniRule"/>
</dbReference>
<dbReference type="GO" id="GO:0000938">
    <property type="term" value="C:GARP complex"/>
    <property type="evidence" value="ECO:0007669"/>
    <property type="project" value="UniProtKB-UniRule"/>
</dbReference>
<dbReference type="GO" id="GO:0032456">
    <property type="term" value="P:endocytic recycling"/>
    <property type="evidence" value="ECO:0007669"/>
    <property type="project" value="TreeGrafter"/>
</dbReference>
<keyword evidence="3" id="KW-0333">Golgi apparatus</keyword>
<name>A0A915JVH3_ROMCU</name>
<keyword evidence="3" id="KW-0445">Lipid transport</keyword>
<dbReference type="GO" id="GO:0007041">
    <property type="term" value="P:lysosomal transport"/>
    <property type="evidence" value="ECO:0007669"/>
    <property type="project" value="TreeGrafter"/>
</dbReference>
<comment type="similarity">
    <text evidence="1 3">Belongs to the VPS51 family.</text>
</comment>
<reference evidence="5" key="1">
    <citation type="submission" date="2022-11" db="UniProtKB">
        <authorList>
            <consortium name="WormBaseParasite"/>
        </authorList>
    </citation>
    <scope>IDENTIFICATION</scope>
</reference>
<dbReference type="Proteomes" id="UP000887565">
    <property type="component" value="Unplaced"/>
</dbReference>
<evidence type="ECO:0000256" key="1">
    <source>
        <dbReference type="ARBA" id="ARBA00006080"/>
    </source>
</evidence>
<comment type="subcellular location">
    <subcellularLocation>
        <location evidence="3">Golgi apparatus</location>
        <location evidence="3">trans-Golgi network</location>
    </subcellularLocation>
</comment>
<dbReference type="WBParaSite" id="nRc.2.0.1.t30078-RA">
    <property type="protein sequence ID" value="nRc.2.0.1.t30078-RA"/>
    <property type="gene ID" value="nRc.2.0.1.g30078"/>
</dbReference>
<dbReference type="GO" id="GO:0007030">
    <property type="term" value="P:Golgi organization"/>
    <property type="evidence" value="ECO:0007669"/>
    <property type="project" value="UniProtKB-UniRule"/>
</dbReference>
<keyword evidence="3" id="KW-0813">Transport</keyword>
<dbReference type="PANTHER" id="PTHR15954:SF4">
    <property type="entry name" value="VACUOLAR PROTEIN SORTING-ASSOCIATED PROTEIN 51 HOMOLOG"/>
    <property type="match status" value="1"/>
</dbReference>
<evidence type="ECO:0000256" key="2">
    <source>
        <dbReference type="ARBA" id="ARBA00016122"/>
    </source>
</evidence>
<keyword evidence="4" id="KW-1185">Reference proteome</keyword>
<evidence type="ECO:0000313" key="5">
    <source>
        <dbReference type="WBParaSite" id="nRc.2.0.1.t30078-RA"/>
    </source>
</evidence>
<comment type="subunit">
    <text evidence="3">Component of the Golgi-associated retrograde protein (GARP) complex.</text>
</comment>
<proteinExistence type="inferred from homology"/>
<dbReference type="GO" id="GO:0048193">
    <property type="term" value="P:Golgi vesicle transport"/>
    <property type="evidence" value="ECO:0007669"/>
    <property type="project" value="TreeGrafter"/>
</dbReference>
<dbReference type="PANTHER" id="PTHR15954">
    <property type="entry name" value="VACUOLAR PROTEIN SORTING-ASSOCIATED PROTEIN 51 HOMOLOG"/>
    <property type="match status" value="1"/>
</dbReference>
<dbReference type="GO" id="GO:0006869">
    <property type="term" value="P:lipid transport"/>
    <property type="evidence" value="ECO:0007669"/>
    <property type="project" value="UniProtKB-UniRule"/>
</dbReference>
<dbReference type="AlphaFoldDB" id="A0A915JVH3"/>